<feature type="transmembrane region" description="Helical" evidence="5">
    <location>
        <begin position="205"/>
        <end position="232"/>
    </location>
</feature>
<name>A0A815KV81_9BILA</name>
<keyword evidence="9" id="KW-1185">Reference proteome</keyword>
<evidence type="ECO:0000313" key="8">
    <source>
        <dbReference type="EMBL" id="CAF4292803.1"/>
    </source>
</evidence>
<dbReference type="GO" id="GO:0016020">
    <property type="term" value="C:membrane"/>
    <property type="evidence" value="ECO:0007669"/>
    <property type="project" value="UniProtKB-SubCell"/>
</dbReference>
<dbReference type="GO" id="GO:0004930">
    <property type="term" value="F:G protein-coupled receptor activity"/>
    <property type="evidence" value="ECO:0007669"/>
    <property type="project" value="InterPro"/>
</dbReference>
<evidence type="ECO:0000256" key="4">
    <source>
        <dbReference type="ARBA" id="ARBA00023136"/>
    </source>
</evidence>
<dbReference type="Gene3D" id="1.20.1070.10">
    <property type="entry name" value="Rhodopsin 7-helix transmembrane proteins"/>
    <property type="match status" value="1"/>
</dbReference>
<accession>A0A815KV81</accession>
<dbReference type="EMBL" id="CAJNOQ010017413">
    <property type="protein sequence ID" value="CAF1398744.1"/>
    <property type="molecule type" value="Genomic_DNA"/>
</dbReference>
<comment type="caution">
    <text evidence="7">The sequence shown here is derived from an EMBL/GenBank/DDBJ whole genome shotgun (WGS) entry which is preliminary data.</text>
</comment>
<proteinExistence type="predicted"/>
<dbReference type="Pfam" id="PF00001">
    <property type="entry name" value="7tm_1"/>
    <property type="match status" value="1"/>
</dbReference>
<feature type="transmembrane region" description="Helical" evidence="5">
    <location>
        <begin position="115"/>
        <end position="137"/>
    </location>
</feature>
<feature type="transmembrane region" description="Helical" evidence="5">
    <location>
        <begin position="35"/>
        <end position="58"/>
    </location>
</feature>
<protein>
    <recommendedName>
        <fullName evidence="6">G-protein coupled receptors family 1 profile domain-containing protein</fullName>
    </recommendedName>
</protein>
<gene>
    <name evidence="7" type="ORF">GPM918_LOCUS33159</name>
    <name evidence="8" type="ORF">SRO942_LOCUS33841</name>
</gene>
<evidence type="ECO:0000256" key="3">
    <source>
        <dbReference type="ARBA" id="ARBA00022989"/>
    </source>
</evidence>
<dbReference type="Proteomes" id="UP000663829">
    <property type="component" value="Unassembled WGS sequence"/>
</dbReference>
<keyword evidence="4 5" id="KW-0472">Membrane</keyword>
<feature type="transmembrane region" description="Helical" evidence="5">
    <location>
        <begin position="70"/>
        <end position="95"/>
    </location>
</feature>
<evidence type="ECO:0000256" key="1">
    <source>
        <dbReference type="ARBA" id="ARBA00004370"/>
    </source>
</evidence>
<dbReference type="SUPFAM" id="SSF81321">
    <property type="entry name" value="Family A G protein-coupled receptor-like"/>
    <property type="match status" value="1"/>
</dbReference>
<dbReference type="PRINTS" id="PR00237">
    <property type="entry name" value="GPCRRHODOPSN"/>
</dbReference>
<feature type="domain" description="G-protein coupled receptors family 1 profile" evidence="6">
    <location>
        <begin position="50"/>
        <end position="264"/>
    </location>
</feature>
<evidence type="ECO:0000256" key="5">
    <source>
        <dbReference type="SAM" id="Phobius"/>
    </source>
</evidence>
<comment type="subcellular location">
    <subcellularLocation>
        <location evidence="1">Membrane</location>
    </subcellularLocation>
</comment>
<dbReference type="Proteomes" id="UP000681722">
    <property type="component" value="Unassembled WGS sequence"/>
</dbReference>
<keyword evidence="3 5" id="KW-1133">Transmembrane helix</keyword>
<reference evidence="7" key="1">
    <citation type="submission" date="2021-02" db="EMBL/GenBank/DDBJ databases">
        <authorList>
            <person name="Nowell W R."/>
        </authorList>
    </citation>
    <scope>NUCLEOTIDE SEQUENCE</scope>
</reference>
<evidence type="ECO:0000256" key="2">
    <source>
        <dbReference type="ARBA" id="ARBA00022692"/>
    </source>
</evidence>
<dbReference type="InterPro" id="IPR017452">
    <property type="entry name" value="GPCR_Rhodpsn_7TM"/>
</dbReference>
<organism evidence="7 9">
    <name type="scientific">Didymodactylos carnosus</name>
    <dbReference type="NCBI Taxonomy" id="1234261"/>
    <lineage>
        <taxon>Eukaryota</taxon>
        <taxon>Metazoa</taxon>
        <taxon>Spiralia</taxon>
        <taxon>Gnathifera</taxon>
        <taxon>Rotifera</taxon>
        <taxon>Eurotatoria</taxon>
        <taxon>Bdelloidea</taxon>
        <taxon>Philodinida</taxon>
        <taxon>Philodinidae</taxon>
        <taxon>Didymodactylos</taxon>
    </lineage>
</organism>
<evidence type="ECO:0000259" key="6">
    <source>
        <dbReference type="PROSITE" id="PS50262"/>
    </source>
</evidence>
<dbReference type="EMBL" id="CAJOBC010082833">
    <property type="protein sequence ID" value="CAF4292803.1"/>
    <property type="molecule type" value="Genomic_DNA"/>
</dbReference>
<dbReference type="PANTHER" id="PTHR46641">
    <property type="entry name" value="FMRFAMIDE RECEPTOR-RELATED"/>
    <property type="match status" value="1"/>
</dbReference>
<dbReference type="PROSITE" id="PS50262">
    <property type="entry name" value="G_PROTEIN_RECEP_F1_2"/>
    <property type="match status" value="1"/>
</dbReference>
<keyword evidence="2 5" id="KW-0812">Transmembrane</keyword>
<dbReference type="AlphaFoldDB" id="A0A815KV81"/>
<sequence length="264" mass="29933">MTSSNSSSNPTTVPDFVDLYYAAYYALMTPVIFDIYSYGYIILFILGFLGNISSTLTFARKMLRKVSTSIFFLSLSISDSAYLLTCIYDFVQLGLRIPDRSSADMYQRLCQCRQFIANVAINCSAWTLFSISADRWIRTRFPAKAKSICTQRTATITLVFILLFSAVMNIHFLTPMFGALIPGYTLMCGPSVYQAYSPYYNFYMYYWQIIQAVVSLVIPGILMMLALGDMFFNIQKRRQRLAHHGNEESTANTLNTVNTADGSK</sequence>
<dbReference type="OrthoDB" id="9990906at2759"/>
<feature type="transmembrane region" description="Helical" evidence="5">
    <location>
        <begin position="158"/>
        <end position="185"/>
    </location>
</feature>
<dbReference type="InterPro" id="IPR052954">
    <property type="entry name" value="GPCR-Ligand_Int"/>
</dbReference>
<evidence type="ECO:0000313" key="7">
    <source>
        <dbReference type="EMBL" id="CAF1398744.1"/>
    </source>
</evidence>
<evidence type="ECO:0000313" key="9">
    <source>
        <dbReference type="Proteomes" id="UP000663829"/>
    </source>
</evidence>
<dbReference type="PANTHER" id="PTHR46641:SF2">
    <property type="entry name" value="FMRFAMIDE RECEPTOR"/>
    <property type="match status" value="1"/>
</dbReference>
<feature type="non-terminal residue" evidence="7">
    <location>
        <position position="1"/>
    </location>
</feature>
<dbReference type="InterPro" id="IPR000276">
    <property type="entry name" value="GPCR_Rhodpsn"/>
</dbReference>